<sequence>MPFWNDVKELDDEAYDALIVNELGRLRAQINDRAVCELAFSLNNGKTCSIEHPSKPFGPEALTGCANYHARIRFEDGSATWLLRVPQVTGFNTGFPVHLAEYLIRSEFATLKFLENTTVPAPRAFSFGIPSEGTD</sequence>
<dbReference type="AlphaFoldDB" id="A0A8H4UIF0"/>
<gene>
    <name evidence="1" type="ORF">FZEAL_6251</name>
</gene>
<reference evidence="1" key="2">
    <citation type="submission" date="2020-05" db="EMBL/GenBank/DDBJ databases">
        <authorList>
            <person name="Kim H.-S."/>
            <person name="Proctor R.H."/>
            <person name="Brown D.W."/>
        </authorList>
    </citation>
    <scope>NUCLEOTIDE SEQUENCE</scope>
    <source>
        <strain evidence="1">NRRL 22465</strain>
    </source>
</reference>
<organism evidence="1 2">
    <name type="scientific">Fusarium zealandicum</name>
    <dbReference type="NCBI Taxonomy" id="1053134"/>
    <lineage>
        <taxon>Eukaryota</taxon>
        <taxon>Fungi</taxon>
        <taxon>Dikarya</taxon>
        <taxon>Ascomycota</taxon>
        <taxon>Pezizomycotina</taxon>
        <taxon>Sordariomycetes</taxon>
        <taxon>Hypocreomycetidae</taxon>
        <taxon>Hypocreales</taxon>
        <taxon>Nectriaceae</taxon>
        <taxon>Fusarium</taxon>
        <taxon>Fusarium staphyleae species complex</taxon>
    </lineage>
</organism>
<dbReference type="Proteomes" id="UP000635477">
    <property type="component" value="Unassembled WGS sequence"/>
</dbReference>
<dbReference type="EMBL" id="JABEYC010000454">
    <property type="protein sequence ID" value="KAF4977189.1"/>
    <property type="molecule type" value="Genomic_DNA"/>
</dbReference>
<proteinExistence type="predicted"/>
<evidence type="ECO:0000313" key="1">
    <source>
        <dbReference type="EMBL" id="KAF4977189.1"/>
    </source>
</evidence>
<reference evidence="1" key="1">
    <citation type="journal article" date="2020" name="BMC Genomics">
        <title>Correction to: Identification and distribution of gene clusters required for synthesis of sphingolipid metabolism inhibitors in diverse species of the filamentous fungus Fusarium.</title>
        <authorList>
            <person name="Kim H.S."/>
            <person name="Lohmar J.M."/>
            <person name="Busman M."/>
            <person name="Brown D.W."/>
            <person name="Naumann T.A."/>
            <person name="Divon H.H."/>
            <person name="Lysoe E."/>
            <person name="Uhlig S."/>
            <person name="Proctor R.H."/>
        </authorList>
    </citation>
    <scope>NUCLEOTIDE SEQUENCE</scope>
    <source>
        <strain evidence="1">NRRL 22465</strain>
    </source>
</reference>
<comment type="caution">
    <text evidence="1">The sequence shown here is derived from an EMBL/GenBank/DDBJ whole genome shotgun (WGS) entry which is preliminary data.</text>
</comment>
<protein>
    <submittedName>
        <fullName evidence="1">Uncharacterized protein</fullName>
    </submittedName>
</protein>
<accession>A0A8H4UIF0</accession>
<name>A0A8H4UIF0_9HYPO</name>
<keyword evidence="2" id="KW-1185">Reference proteome</keyword>
<dbReference type="OrthoDB" id="5327538at2759"/>
<evidence type="ECO:0000313" key="2">
    <source>
        <dbReference type="Proteomes" id="UP000635477"/>
    </source>
</evidence>